<dbReference type="Gene3D" id="2.60.40.4300">
    <property type="match status" value="6"/>
</dbReference>
<keyword evidence="3" id="KW-0472">Membrane</keyword>
<sequence>MRNRFSRLGLESKSHYKLYKSGRRWVAAGITVFSVGVGLTFSQVEQAKAATDTSTDEAENSTNVSSNATTATKNTVVLKSSGTATTTTTDTKDTTATTAAAKATTSSVAASSTAVSSAATSSTAASSTVTASTTVSSAATSSTATSSAVKASTTVSSATTSSTAASKAITASTIVASAATANTTASSTATKSIDTDSTSTTTLKTATSANYSVDSQGTNTTSSSVANTLTSAATASQESNDTGAATTTTTSDAVSGIVSAASSTTPITRSTANKVMTMLATKSTIQAVAALTSDAEAQATVSLVTTGAVSMSYSDNGASIMKLGQYISSPDTTPDNDIAYYIQDASGNYLEDINGQKVNLLYLLFLDEEHVNSYFDITYTDRQGQVTNYAEGTDLESLKQAGNYAITLNATGKAAMSEVIQGYASYYDLSGDVDVTDYVPTFSTGASDYTFTLQILPATIKATTASDGLAMNIATQPYTGSLTMLPTSLTVKDGASVNVLQIKNGVISHAEPGVAGTVGQTVLTSADFTYTYQGTGTNLTEADVGVYTLTLNAAGRAAIQAALGSNYILDADAVFTKPTNRVTAAELGLTTASDTVTYDGKAHGTSVSVTSGTAYDQFDFTTPTGTNVGSYAMTYELNDATQAAILAKNYTVTATDGTLVITPEDMTVTVNDSNVDYDGQAHGTTASVTSGTNYDDLVFTAVATDGSGATSYTNAGSYAMTGATTAAAGNYNISYVNGTITINKVNANITIPSKIYWNDGTEKNLTAVVAGTVNGETLNYSVTDGLSAVGTKTITANYDAADPVNQNYTITVVPGTLTIGDIAVQYLYEHTDAAGKTQVDSTATGTATHGSDAMATDYLTYSTAEKPKTGYTLVSDDTGVAPNGTLANSGGTVTYIYLANTETATVAYVDQTTGATIKTEPLQGAYGTTDTYTTADKIAAYENAGYELVSSTFPTTGVVYDEDGTVKSYTVTLKHKFVTVTPDNPGTPDQPIAPANPDGPKYPAGTTAADLTTSVSQTIKYQYQNGDSAATDNVQTVTFKRSATVDEVDGTLVYTDWLNGDSTTAYYPAVASPVITGYTADKPNVTSTDSVTGTDLDTVVIVTYKVNTEKATVAYVDTTTGQTIKTEPLQGAYGTTDTYTTADTIAAYENDGYELVSSTFPTAGVVYDEDGTVKSYTVTLKHKFVTVTPDNPGTPDQPIDPANPDGPKYPAGTTAADLTTSVSQTIKYQYQNGDSAATDNVQTMTFKRSATIDEVDGTLVYTDWLNGDSTTAYYPAVASPVITGYTADKPNVTSTDSVTGTDLDTVVIVTYKVNTEKATVAYVDTTTGQTLYIADVKGDYNTQSTYRTAETIAKYVKAGYELVGDNYPTNGIMFDEDGTVKSYTVTLKHKLVTVTPADPGTPGQPIDPANPDGPKYPAGTTAADLTTSVSQTIKYQYQNGAVASADNVQTVTFNRNATIDEVDNTLVYTAWQTGDAATGRYVTVMSPVITGYTADKPSVAGNDAVASTDSNTTSTVTYRVNTEKATVMYVDQTTGQTIKTEPLQGAYGTTDAYTTTDTIAAYENDGYELVSSTFPTAGVVYDEDGTVKSYTVTLKHKFVTVTPDNPGTPDQPIDPANPDGPKYPAGTTAADLTTSVSQTIKYQYQNGAVAGADNVQTITFNRNVTLDEVDGTLVYTDWLNGDVATTGSYNTVASSVLTGYTADKTSIAGNDAVTSTAQDTTVVVTYTANPETATVTYIDATTGQTLDIKTLTGDFNTSSDYRTTDTIANYIKVGYALVASDYPATGVMFDEDGTVKTYTVTLKHKMMTVTPTDPGTPGQPIDPANPDGPKYPAGTTTQALTKQVSQTIKYQYQNGDTLGTKNVQTITFNRNATIDEVDGTLVYTAWVTGNSETGHYEAVDSPVITGYTADKMSIAGNNVANTAQDTTEIVTYTANSETATVTYIDTTTGQILDVVTLTGDFATQSAYRTTDMITKYVKNGYVLGRDEYPASGATFNADGVVRNYFVRLAHAIDSTTATKTITQTVHYQNMAGTQLHADTVRTITFIRVKTIDRVTGEITYGNWSINQAGNRFETVAAISIPGYQPTTTGTQVVTVTPGSADDVQTIRYVADTPATSETPKTPAGTITIKTPDKVNPGKPTPPKTTKQVVQAKQPGNIDQSIRTAIADETTVKLAKSAKTVKAMPDRKSTATHKQARLPQTNDDRQASVAAELLGLTAATLLVGLGALLKKHRD</sequence>
<organism evidence="6 7">
    <name type="scientific">Lactiplantibacillus paraplantarum</name>
    <dbReference type="NCBI Taxonomy" id="60520"/>
    <lineage>
        <taxon>Bacteria</taxon>
        <taxon>Bacillati</taxon>
        <taxon>Bacillota</taxon>
        <taxon>Bacilli</taxon>
        <taxon>Lactobacillales</taxon>
        <taxon>Lactobacillaceae</taxon>
        <taxon>Lactiplantibacillus</taxon>
    </lineage>
</organism>
<protein>
    <submittedName>
        <fullName evidence="6">Mucus-binding protein, LPXTG-motif cell wall anchor</fullName>
    </submittedName>
</protein>
<reference evidence="6 7" key="1">
    <citation type="submission" date="2017-04" db="EMBL/GenBank/DDBJ databases">
        <title>In vitro and in silico characterization of Lactobacillus paraplantarum D2-1, a starter culture for soymilk fermentation.</title>
        <authorList>
            <person name="Endo A."/>
            <person name="Sasaki F."/>
            <person name="Maeno S."/>
            <person name="Kanesaki Y."/>
            <person name="Kubota E."/>
            <person name="Torres G.A."/>
            <person name="Tomita S."/>
            <person name="Nakagawa J."/>
        </authorList>
    </citation>
    <scope>NUCLEOTIDE SEQUENCE [LARGE SCALE GENOMIC DNA]</scope>
    <source>
        <strain evidence="6 7">D2-1</strain>
    </source>
</reference>
<feature type="domain" description="Mucin binding" evidence="4">
    <location>
        <begin position="1524"/>
        <end position="1596"/>
    </location>
</feature>
<keyword evidence="1" id="KW-0732">Signal</keyword>
<keyword evidence="3" id="KW-0812">Transmembrane</keyword>
<evidence type="ECO:0000313" key="6">
    <source>
        <dbReference type="EMBL" id="GBF00690.1"/>
    </source>
</evidence>
<dbReference type="NCBIfam" id="TIGR03715">
    <property type="entry name" value="KxYKxGKxW"/>
    <property type="match status" value="1"/>
</dbReference>
<dbReference type="InterPro" id="IPR041495">
    <property type="entry name" value="Mub_B2"/>
</dbReference>
<feature type="domain" description="Mucin binding" evidence="4">
    <location>
        <begin position="903"/>
        <end position="975"/>
    </location>
</feature>
<dbReference type="Pfam" id="PF17966">
    <property type="entry name" value="Muc_B2"/>
    <property type="match status" value="6"/>
</dbReference>
<feature type="domain" description="Mucin binding" evidence="4">
    <location>
        <begin position="1317"/>
        <end position="1389"/>
    </location>
</feature>
<gene>
    <name evidence="6" type="ORF">LPPLD21_00191</name>
</gene>
<feature type="domain" description="Mub B2-like" evidence="5">
    <location>
        <begin position="2013"/>
        <end position="2111"/>
    </location>
</feature>
<comment type="caution">
    <text evidence="6">The sequence shown here is derived from an EMBL/GenBank/DDBJ whole genome shotgun (WGS) entry which is preliminary data.</text>
</comment>
<feature type="region of interest" description="Disordered" evidence="2">
    <location>
        <begin position="50"/>
        <end position="69"/>
    </location>
</feature>
<evidence type="ECO:0000256" key="3">
    <source>
        <dbReference type="SAM" id="Phobius"/>
    </source>
</evidence>
<feature type="compositionally biased region" description="Low complexity" evidence="2">
    <location>
        <begin position="60"/>
        <end position="69"/>
    </location>
</feature>
<feature type="domain" description="Mub B2-like" evidence="5">
    <location>
        <begin position="1835"/>
        <end position="1935"/>
    </location>
</feature>
<feature type="region of interest" description="Disordered" evidence="2">
    <location>
        <begin position="2114"/>
        <end position="2145"/>
    </location>
</feature>
<name>A0ABQ0N6M2_9LACO</name>
<feature type="domain" description="Mub B2-like" evidence="5">
    <location>
        <begin position="1006"/>
        <end position="1107"/>
    </location>
</feature>
<dbReference type="InterPro" id="IPR041558">
    <property type="entry name" value="MucBP_2"/>
</dbReference>
<keyword evidence="3" id="KW-1133">Transmembrane helix</keyword>
<evidence type="ECO:0000256" key="2">
    <source>
        <dbReference type="SAM" id="MobiDB-lite"/>
    </source>
</evidence>
<dbReference type="EMBL" id="BDOR01000001">
    <property type="protein sequence ID" value="GBF00690.1"/>
    <property type="molecule type" value="Genomic_DNA"/>
</dbReference>
<feature type="domain" description="Mub B2-like" evidence="5">
    <location>
        <begin position="1213"/>
        <end position="1314"/>
    </location>
</feature>
<feature type="region of interest" description="Disordered" evidence="2">
    <location>
        <begin position="2180"/>
        <end position="2201"/>
    </location>
</feature>
<accession>A0ABQ0N6M2</accession>
<feature type="domain" description="Mucin binding" evidence="4">
    <location>
        <begin position="1938"/>
        <end position="2010"/>
    </location>
</feature>
<dbReference type="Pfam" id="PF19258">
    <property type="entry name" value="KxYKxGKxW_sig"/>
    <property type="match status" value="1"/>
</dbReference>
<dbReference type="Proteomes" id="UP000236162">
    <property type="component" value="Unassembled WGS sequence"/>
</dbReference>
<feature type="domain" description="Mub B2-like" evidence="5">
    <location>
        <begin position="1420"/>
        <end position="1521"/>
    </location>
</feature>
<feature type="domain" description="Mucin binding" evidence="4">
    <location>
        <begin position="1732"/>
        <end position="1804"/>
    </location>
</feature>
<feature type="domain" description="Mub B2-like" evidence="5">
    <location>
        <begin position="1627"/>
        <end position="1729"/>
    </location>
</feature>
<feature type="transmembrane region" description="Helical" evidence="3">
    <location>
        <begin position="2208"/>
        <end position="2228"/>
    </location>
</feature>
<keyword evidence="7" id="KW-1185">Reference proteome</keyword>
<dbReference type="InterPro" id="IPR022263">
    <property type="entry name" value="KxYKxGKxW"/>
</dbReference>
<feature type="domain" description="Mucin binding" evidence="4">
    <location>
        <begin position="1110"/>
        <end position="1182"/>
    </location>
</feature>
<evidence type="ECO:0000259" key="4">
    <source>
        <dbReference type="Pfam" id="PF17965"/>
    </source>
</evidence>
<evidence type="ECO:0000259" key="5">
    <source>
        <dbReference type="Pfam" id="PF17966"/>
    </source>
</evidence>
<dbReference type="Pfam" id="PF17965">
    <property type="entry name" value="MucBP_2"/>
    <property type="match status" value="6"/>
</dbReference>
<evidence type="ECO:0000256" key="1">
    <source>
        <dbReference type="ARBA" id="ARBA00022729"/>
    </source>
</evidence>
<evidence type="ECO:0000313" key="7">
    <source>
        <dbReference type="Proteomes" id="UP000236162"/>
    </source>
</evidence>
<proteinExistence type="predicted"/>
<dbReference type="Gene3D" id="3.10.20.470">
    <property type="match status" value="6"/>
</dbReference>
<dbReference type="RefSeq" id="WP_103127064.1">
    <property type="nucleotide sequence ID" value="NZ_BDOR01000001.1"/>
</dbReference>